<keyword evidence="5" id="KW-1185">Reference proteome</keyword>
<dbReference type="InterPro" id="IPR013786">
    <property type="entry name" value="AcylCoA_DH/ox_N"/>
</dbReference>
<protein>
    <submittedName>
        <fullName evidence="4">Acyl-CoA dehydrogenase family protein</fullName>
    </submittedName>
</protein>
<keyword evidence="1" id="KW-0560">Oxidoreductase</keyword>
<evidence type="ECO:0000313" key="4">
    <source>
        <dbReference type="EMBL" id="MDN3292794.1"/>
    </source>
</evidence>
<evidence type="ECO:0000313" key="5">
    <source>
        <dbReference type="Proteomes" id="UP001174050"/>
    </source>
</evidence>
<evidence type="ECO:0000259" key="3">
    <source>
        <dbReference type="Pfam" id="PF08028"/>
    </source>
</evidence>
<dbReference type="SUPFAM" id="SSF56645">
    <property type="entry name" value="Acyl-CoA dehydrogenase NM domain-like"/>
    <property type="match status" value="1"/>
</dbReference>
<evidence type="ECO:0000259" key="2">
    <source>
        <dbReference type="Pfam" id="PF02771"/>
    </source>
</evidence>
<dbReference type="InterPro" id="IPR036250">
    <property type="entry name" value="AcylCo_DH-like_C"/>
</dbReference>
<comment type="caution">
    <text evidence="4">The sequence shown here is derived from an EMBL/GenBank/DDBJ whole genome shotgun (WGS) entry which is preliminary data.</text>
</comment>
<feature type="domain" description="Acyl-CoA dehydrogenase C-terminal" evidence="3">
    <location>
        <begin position="260"/>
        <end position="391"/>
    </location>
</feature>
<dbReference type="Gene3D" id="2.40.110.10">
    <property type="entry name" value="Butyryl-CoA Dehydrogenase, subunit A, domain 2"/>
    <property type="match status" value="1"/>
</dbReference>
<dbReference type="InterPro" id="IPR037069">
    <property type="entry name" value="AcylCoA_DH/ox_N_sf"/>
</dbReference>
<dbReference type="Pfam" id="PF02771">
    <property type="entry name" value="Acyl-CoA_dh_N"/>
    <property type="match status" value="1"/>
</dbReference>
<dbReference type="InterPro" id="IPR013107">
    <property type="entry name" value="Acyl-CoA_DH_C"/>
</dbReference>
<reference evidence="4" key="1">
    <citation type="submission" date="2023-06" db="EMBL/GenBank/DDBJ databases">
        <title>WGS-Sequencing of Streptomyces ficellus isolate 21 collected from sand in Gara Djebilet Iron Mine in Algeria.</title>
        <authorList>
            <person name="Zegers G.P."/>
            <person name="Gomez A."/>
            <person name="Gueddou A."/>
            <person name="Zahara A.F."/>
            <person name="Worth M."/>
            <person name="Sevigny J.L."/>
            <person name="Tisa L."/>
        </authorList>
    </citation>
    <scope>NUCLEOTIDE SEQUENCE</scope>
    <source>
        <strain evidence="4">AS11</strain>
    </source>
</reference>
<organism evidence="4 5">
    <name type="scientific">Streptomyces ficellus</name>
    <dbReference type="NCBI Taxonomy" id="1977088"/>
    <lineage>
        <taxon>Bacteria</taxon>
        <taxon>Bacillati</taxon>
        <taxon>Actinomycetota</taxon>
        <taxon>Actinomycetes</taxon>
        <taxon>Kitasatosporales</taxon>
        <taxon>Streptomycetaceae</taxon>
        <taxon>Streptomyces</taxon>
    </lineage>
</organism>
<dbReference type="InterPro" id="IPR009100">
    <property type="entry name" value="AcylCoA_DH/oxidase_NM_dom_sf"/>
</dbReference>
<accession>A0ABT7YZY0</accession>
<evidence type="ECO:0000256" key="1">
    <source>
        <dbReference type="ARBA" id="ARBA00023002"/>
    </source>
</evidence>
<dbReference type="Proteomes" id="UP001174050">
    <property type="component" value="Unassembled WGS sequence"/>
</dbReference>
<dbReference type="InterPro" id="IPR046373">
    <property type="entry name" value="Acyl-CoA_Oxase/DH_mid-dom_sf"/>
</dbReference>
<name>A0ABT7YZY0_9ACTN</name>
<sequence>MTAATIRASEPPSPPEPGLTPAEVITRAETIAPTLVPRQAETERRTYYAQDTHEAFAAAGFYRILVPRRYGGYEFGIDTFLRVSTALARGCPSTAWMFCLGATHALPVASLFGERAQAEVFRGGDFICPATIMPSGSAKRTPDGGWELNGTWKYCSGSPYATHFLGHALVPGADGAPPSPMLFIAPRSAFRRLDDWGGQLGLKGSGSHSIVIENGRIPEHFAFPGTHMSEVDTAEGTPGSRLHGNPEYGGGPLSFMLLEVASLAVGMAQGALDAYEELMRSRTTMFPPVVTRAEDPDYQFWYGEAAGLITTAEAAVRQAVQQWRDLCAAGPGAFTREQDLRIATICREVLRLCWRAVEGQLFPTAGSSAVRHGERIERVWRDMSALHSHAGIGVLLRSVTTRELARARFGIA</sequence>
<feature type="domain" description="Acyl-CoA dehydrogenase/oxidase N-terminal" evidence="2">
    <location>
        <begin position="34"/>
        <end position="119"/>
    </location>
</feature>
<dbReference type="Pfam" id="PF08028">
    <property type="entry name" value="Acyl-CoA_dh_2"/>
    <property type="match status" value="1"/>
</dbReference>
<gene>
    <name evidence="4" type="ORF">QWM81_01790</name>
</gene>
<dbReference type="EMBL" id="JAUEPL010000002">
    <property type="protein sequence ID" value="MDN3292794.1"/>
    <property type="molecule type" value="Genomic_DNA"/>
</dbReference>
<dbReference type="Gene3D" id="1.10.540.10">
    <property type="entry name" value="Acyl-CoA dehydrogenase/oxidase, N-terminal domain"/>
    <property type="match status" value="1"/>
</dbReference>
<dbReference type="RefSeq" id="WP_290109598.1">
    <property type="nucleotide sequence ID" value="NZ_JAUEPL010000002.1"/>
</dbReference>
<dbReference type="PIRSF" id="PIRSF016578">
    <property type="entry name" value="HsaA"/>
    <property type="match status" value="1"/>
</dbReference>
<proteinExistence type="predicted"/>
<dbReference type="PANTHER" id="PTHR43884">
    <property type="entry name" value="ACYL-COA DEHYDROGENASE"/>
    <property type="match status" value="1"/>
</dbReference>
<dbReference type="SUPFAM" id="SSF47203">
    <property type="entry name" value="Acyl-CoA dehydrogenase C-terminal domain-like"/>
    <property type="match status" value="1"/>
</dbReference>
<dbReference type="PANTHER" id="PTHR43884:SF12">
    <property type="entry name" value="ISOVALERYL-COA DEHYDROGENASE, MITOCHONDRIAL-RELATED"/>
    <property type="match status" value="1"/>
</dbReference>
<dbReference type="Gene3D" id="1.20.140.10">
    <property type="entry name" value="Butyryl-CoA Dehydrogenase, subunit A, domain 3"/>
    <property type="match status" value="1"/>
</dbReference>